<organism evidence="2 3">
    <name type="scientific">Ancylostoma ceylanicum</name>
    <dbReference type="NCBI Taxonomy" id="53326"/>
    <lineage>
        <taxon>Eukaryota</taxon>
        <taxon>Metazoa</taxon>
        <taxon>Ecdysozoa</taxon>
        <taxon>Nematoda</taxon>
        <taxon>Chromadorea</taxon>
        <taxon>Rhabditida</taxon>
        <taxon>Rhabditina</taxon>
        <taxon>Rhabditomorpha</taxon>
        <taxon>Strongyloidea</taxon>
        <taxon>Ancylostomatidae</taxon>
        <taxon>Ancylostomatinae</taxon>
        <taxon>Ancylostoma</taxon>
    </lineage>
</organism>
<dbReference type="Proteomes" id="UP000024635">
    <property type="component" value="Unassembled WGS sequence"/>
</dbReference>
<gene>
    <name evidence="2" type="primary">Acey_s0188.g1156</name>
    <name evidence="2" type="ORF">Y032_0188g1156</name>
</gene>
<comment type="caution">
    <text evidence="2">The sequence shown here is derived from an EMBL/GenBank/DDBJ whole genome shotgun (WGS) entry which is preliminary data.</text>
</comment>
<accession>A0A016SRD3</accession>
<dbReference type="AlphaFoldDB" id="A0A016SRD3"/>
<proteinExistence type="predicted"/>
<evidence type="ECO:0000313" key="3">
    <source>
        <dbReference type="Proteomes" id="UP000024635"/>
    </source>
</evidence>
<name>A0A016SRD3_9BILA</name>
<dbReference type="OrthoDB" id="5874442at2759"/>
<sequence length="303" mass="34673">MKTYCIVSCLWLQLAACYKCDDYDFYKKDVKNYIKHCGKKLHVSFTKKSAVIDAEDFPEDEFNKFFSRMRRFQVCIRIENTLLERVEFPAISEKADAKCQNALAAIVIRNNPRLEVIVFGNGSVPASYVPTLMVRGNRKLSKETIDGLNFLKAGARKSRRNSIQVFGECQVPKPLTSLDDLIDCESLHGDIVLRGRTLQPPREPLKPFNLTGCVIVKNTKVENIDFLRSLQVQELPSWLCENEIVDNPNLCIREDLERHLRTRIVDLNMTVQEDCGGCALGWVLIRDCPLQLKILSIRIGLMF</sequence>
<dbReference type="EMBL" id="JARK01001524">
    <property type="protein sequence ID" value="EYB92956.1"/>
    <property type="molecule type" value="Genomic_DNA"/>
</dbReference>
<protein>
    <recommendedName>
        <fullName evidence="4">Receptor L-domain domain-containing protein</fullName>
    </recommendedName>
</protein>
<feature type="signal peptide" evidence="1">
    <location>
        <begin position="1"/>
        <end position="17"/>
    </location>
</feature>
<dbReference type="SUPFAM" id="SSF52058">
    <property type="entry name" value="L domain-like"/>
    <property type="match status" value="1"/>
</dbReference>
<reference evidence="3" key="1">
    <citation type="journal article" date="2015" name="Nat. Genet.">
        <title>The genome and transcriptome of the zoonotic hookworm Ancylostoma ceylanicum identify infection-specific gene families.</title>
        <authorList>
            <person name="Schwarz E.M."/>
            <person name="Hu Y."/>
            <person name="Antoshechkin I."/>
            <person name="Miller M.M."/>
            <person name="Sternberg P.W."/>
            <person name="Aroian R.V."/>
        </authorList>
    </citation>
    <scope>NUCLEOTIDE SEQUENCE</scope>
    <source>
        <strain evidence="3">HY135</strain>
    </source>
</reference>
<evidence type="ECO:0008006" key="4">
    <source>
        <dbReference type="Google" id="ProtNLM"/>
    </source>
</evidence>
<keyword evidence="3" id="KW-1185">Reference proteome</keyword>
<feature type="chain" id="PRO_5001487068" description="Receptor L-domain domain-containing protein" evidence="1">
    <location>
        <begin position="18"/>
        <end position="303"/>
    </location>
</feature>
<keyword evidence="1" id="KW-0732">Signal</keyword>
<evidence type="ECO:0000313" key="2">
    <source>
        <dbReference type="EMBL" id="EYB92956.1"/>
    </source>
</evidence>
<evidence type="ECO:0000256" key="1">
    <source>
        <dbReference type="SAM" id="SignalP"/>
    </source>
</evidence>